<proteinExistence type="inferred from homology"/>
<feature type="compositionally biased region" description="Gly residues" evidence="4">
    <location>
        <begin position="33"/>
        <end position="43"/>
    </location>
</feature>
<comment type="similarity">
    <text evidence="1">Belongs to the universal ribosomal protein uL15 family.</text>
</comment>
<organism evidence="6 7">
    <name type="scientific">Exidia glandulosa HHB12029</name>
    <dbReference type="NCBI Taxonomy" id="1314781"/>
    <lineage>
        <taxon>Eukaryota</taxon>
        <taxon>Fungi</taxon>
        <taxon>Dikarya</taxon>
        <taxon>Basidiomycota</taxon>
        <taxon>Agaricomycotina</taxon>
        <taxon>Agaricomycetes</taxon>
        <taxon>Auriculariales</taxon>
        <taxon>Exidiaceae</taxon>
        <taxon>Exidia</taxon>
    </lineage>
</organism>
<dbReference type="Proteomes" id="UP000077266">
    <property type="component" value="Unassembled WGS sequence"/>
</dbReference>
<dbReference type="Gene3D" id="3.100.10.10">
    <property type="match status" value="1"/>
</dbReference>
<accession>A0A165H8V7</accession>
<dbReference type="STRING" id="1314781.A0A165H8V7"/>
<dbReference type="FunCoup" id="A0A165H8V7">
    <property type="interactions" value="267"/>
</dbReference>
<dbReference type="InterPro" id="IPR030878">
    <property type="entry name" value="Ribosomal_uL15"/>
</dbReference>
<gene>
    <name evidence="6" type="ORF">EXIGLDRAFT_675932</name>
</gene>
<evidence type="ECO:0000256" key="1">
    <source>
        <dbReference type="ARBA" id="ARBA00007320"/>
    </source>
</evidence>
<dbReference type="PANTHER" id="PTHR12934">
    <property type="entry name" value="50S RIBOSOMAL PROTEIN L15"/>
    <property type="match status" value="1"/>
</dbReference>
<dbReference type="InterPro" id="IPR036227">
    <property type="entry name" value="Ribosomal_uL15/eL18_sf"/>
</dbReference>
<dbReference type="GO" id="GO:0005762">
    <property type="term" value="C:mitochondrial large ribosomal subunit"/>
    <property type="evidence" value="ECO:0007669"/>
    <property type="project" value="TreeGrafter"/>
</dbReference>
<evidence type="ECO:0000256" key="3">
    <source>
        <dbReference type="ARBA" id="ARBA00023274"/>
    </source>
</evidence>
<dbReference type="InParanoid" id="A0A165H8V7"/>
<dbReference type="Pfam" id="PF00828">
    <property type="entry name" value="Ribosomal_L27A"/>
    <property type="match status" value="1"/>
</dbReference>
<dbReference type="OrthoDB" id="361383at2759"/>
<evidence type="ECO:0000313" key="6">
    <source>
        <dbReference type="EMBL" id="KZV91618.1"/>
    </source>
</evidence>
<name>A0A165H8V7_EXIGL</name>
<keyword evidence="7" id="KW-1185">Reference proteome</keyword>
<dbReference type="GO" id="GO:0006412">
    <property type="term" value="P:translation"/>
    <property type="evidence" value="ECO:0007669"/>
    <property type="project" value="InterPro"/>
</dbReference>
<dbReference type="GO" id="GO:0003735">
    <property type="term" value="F:structural constituent of ribosome"/>
    <property type="evidence" value="ECO:0007669"/>
    <property type="project" value="InterPro"/>
</dbReference>
<dbReference type="AlphaFoldDB" id="A0A165H8V7"/>
<dbReference type="InterPro" id="IPR005749">
    <property type="entry name" value="Ribosomal_uL15_bac-type"/>
</dbReference>
<evidence type="ECO:0000256" key="4">
    <source>
        <dbReference type="SAM" id="MobiDB-lite"/>
    </source>
</evidence>
<dbReference type="EMBL" id="KV426024">
    <property type="protein sequence ID" value="KZV91618.1"/>
    <property type="molecule type" value="Genomic_DNA"/>
</dbReference>
<reference evidence="6 7" key="1">
    <citation type="journal article" date="2016" name="Mol. Biol. Evol.">
        <title>Comparative Genomics of Early-Diverging Mushroom-Forming Fungi Provides Insights into the Origins of Lignocellulose Decay Capabilities.</title>
        <authorList>
            <person name="Nagy L.G."/>
            <person name="Riley R."/>
            <person name="Tritt A."/>
            <person name="Adam C."/>
            <person name="Daum C."/>
            <person name="Floudas D."/>
            <person name="Sun H."/>
            <person name="Yadav J.S."/>
            <person name="Pangilinan J."/>
            <person name="Larsson K.H."/>
            <person name="Matsuura K."/>
            <person name="Barry K."/>
            <person name="Labutti K."/>
            <person name="Kuo R."/>
            <person name="Ohm R.A."/>
            <person name="Bhattacharya S.S."/>
            <person name="Shirouzu T."/>
            <person name="Yoshinaga Y."/>
            <person name="Martin F.M."/>
            <person name="Grigoriev I.V."/>
            <person name="Hibbett D.S."/>
        </authorList>
    </citation>
    <scope>NUCLEOTIDE SEQUENCE [LARGE SCALE GENOMIC DNA]</scope>
    <source>
        <strain evidence="6 7">HHB12029</strain>
    </source>
</reference>
<evidence type="ECO:0000259" key="5">
    <source>
        <dbReference type="Pfam" id="PF00828"/>
    </source>
</evidence>
<feature type="domain" description="Large ribosomal subunit protein uL15/eL18" evidence="5">
    <location>
        <begin position="88"/>
        <end position="167"/>
    </location>
</feature>
<protein>
    <submittedName>
        <fullName evidence="6">Ribosomal protein L15</fullName>
    </submittedName>
</protein>
<evidence type="ECO:0000313" key="7">
    <source>
        <dbReference type="Proteomes" id="UP000077266"/>
    </source>
</evidence>
<dbReference type="HAMAP" id="MF_01341">
    <property type="entry name" value="Ribosomal_uL15"/>
    <property type="match status" value="1"/>
</dbReference>
<feature type="region of interest" description="Disordered" evidence="4">
    <location>
        <begin position="16"/>
        <end position="71"/>
    </location>
</feature>
<dbReference type="InterPro" id="IPR021131">
    <property type="entry name" value="Ribosomal_uL15/eL18"/>
</dbReference>
<sequence>MSGRFKLNPRKVGLFNLSPAQGSVHNRHRFGRGDGGGRGGTSGRGHKGQNARSGNGKPSPGFEGGQTPIMRKFPKRGFINRNERTYAPLNLDRVQHWLDEGRIPQSSKTAPLTVHHFLHSKCIHNAFDGVKILADGAQFLKTPIHLSVARASKPAIRAIEKLGGSVVCEYQNALALRDTIKGRTDRLSAAPTRREDIEWYAQWKNRGYLHPQVIQQNPQLSDRTKAIAKELNRFKTQRPEDRA</sequence>
<dbReference type="PANTHER" id="PTHR12934:SF11">
    <property type="entry name" value="LARGE RIBOSOMAL SUBUNIT PROTEIN UL15M"/>
    <property type="match status" value="1"/>
</dbReference>
<dbReference type="SUPFAM" id="SSF52080">
    <property type="entry name" value="Ribosomal proteins L15p and L18e"/>
    <property type="match status" value="1"/>
</dbReference>
<dbReference type="NCBIfam" id="TIGR01071">
    <property type="entry name" value="rplO_bact"/>
    <property type="match status" value="1"/>
</dbReference>
<keyword evidence="2 6" id="KW-0689">Ribosomal protein</keyword>
<keyword evidence="3" id="KW-0687">Ribonucleoprotein</keyword>
<evidence type="ECO:0000256" key="2">
    <source>
        <dbReference type="ARBA" id="ARBA00022980"/>
    </source>
</evidence>